<feature type="domain" description="Integrase catalytic" evidence="2">
    <location>
        <begin position="1"/>
        <end position="106"/>
    </location>
</feature>
<sequence length="141" mass="16575">CRIQFCDCRRTDLVSDRGAALISSDFETYLEERGIGHILASPYHPQTNGKIERYHRSCKEKVNLNVHATPFELEREIGAFIRWYNSERYHEALGNVTPDDVYFGRRDEILKQRKELKQKTLARRRARNVKSQEKFTAKTVS</sequence>
<dbReference type="Pfam" id="PF13683">
    <property type="entry name" value="rve_3"/>
    <property type="match status" value="1"/>
</dbReference>
<name>X0UGT0_9ZZZZ</name>
<dbReference type="AlphaFoldDB" id="X0UGT0"/>
<organism evidence="3">
    <name type="scientific">marine sediment metagenome</name>
    <dbReference type="NCBI Taxonomy" id="412755"/>
    <lineage>
        <taxon>unclassified sequences</taxon>
        <taxon>metagenomes</taxon>
        <taxon>ecological metagenomes</taxon>
    </lineage>
</organism>
<dbReference type="InterPro" id="IPR012337">
    <property type="entry name" value="RNaseH-like_sf"/>
</dbReference>
<evidence type="ECO:0000256" key="1">
    <source>
        <dbReference type="SAM" id="MobiDB-lite"/>
    </source>
</evidence>
<accession>X0UGT0</accession>
<protein>
    <recommendedName>
        <fullName evidence="2">Integrase catalytic domain-containing protein</fullName>
    </recommendedName>
</protein>
<feature type="non-terminal residue" evidence="3">
    <location>
        <position position="1"/>
    </location>
</feature>
<dbReference type="GO" id="GO:0015074">
    <property type="term" value="P:DNA integration"/>
    <property type="evidence" value="ECO:0007669"/>
    <property type="project" value="InterPro"/>
</dbReference>
<dbReference type="InterPro" id="IPR036397">
    <property type="entry name" value="RNaseH_sf"/>
</dbReference>
<gene>
    <name evidence="3" type="ORF">S01H1_26690</name>
</gene>
<dbReference type="InterPro" id="IPR001584">
    <property type="entry name" value="Integrase_cat-core"/>
</dbReference>
<proteinExistence type="predicted"/>
<evidence type="ECO:0000259" key="2">
    <source>
        <dbReference type="PROSITE" id="PS50994"/>
    </source>
</evidence>
<dbReference type="EMBL" id="BARS01016190">
    <property type="protein sequence ID" value="GAF98496.1"/>
    <property type="molecule type" value="Genomic_DNA"/>
</dbReference>
<dbReference type="PANTHER" id="PTHR37984:SF15">
    <property type="entry name" value="INTEGRASE CATALYTIC DOMAIN-CONTAINING PROTEIN"/>
    <property type="match status" value="1"/>
</dbReference>
<feature type="compositionally biased region" description="Basic and acidic residues" evidence="1">
    <location>
        <begin position="130"/>
        <end position="141"/>
    </location>
</feature>
<dbReference type="Gene3D" id="3.30.420.10">
    <property type="entry name" value="Ribonuclease H-like superfamily/Ribonuclease H"/>
    <property type="match status" value="1"/>
</dbReference>
<comment type="caution">
    <text evidence="3">The sequence shown here is derived from an EMBL/GenBank/DDBJ whole genome shotgun (WGS) entry which is preliminary data.</text>
</comment>
<dbReference type="InterPro" id="IPR050951">
    <property type="entry name" value="Retrovirus_Pol_polyprotein"/>
</dbReference>
<reference evidence="3" key="1">
    <citation type="journal article" date="2014" name="Front. Microbiol.">
        <title>High frequency of phylogenetically diverse reductive dehalogenase-homologous genes in deep subseafloor sedimentary metagenomes.</title>
        <authorList>
            <person name="Kawai M."/>
            <person name="Futagami T."/>
            <person name="Toyoda A."/>
            <person name="Takaki Y."/>
            <person name="Nishi S."/>
            <person name="Hori S."/>
            <person name="Arai W."/>
            <person name="Tsubouchi T."/>
            <person name="Morono Y."/>
            <person name="Uchiyama I."/>
            <person name="Ito T."/>
            <person name="Fujiyama A."/>
            <person name="Inagaki F."/>
            <person name="Takami H."/>
        </authorList>
    </citation>
    <scope>NUCLEOTIDE SEQUENCE</scope>
    <source>
        <strain evidence="3">Expedition CK06-06</strain>
    </source>
</reference>
<dbReference type="PROSITE" id="PS50994">
    <property type="entry name" value="INTEGRASE"/>
    <property type="match status" value="1"/>
</dbReference>
<dbReference type="GO" id="GO:0003676">
    <property type="term" value="F:nucleic acid binding"/>
    <property type="evidence" value="ECO:0007669"/>
    <property type="project" value="InterPro"/>
</dbReference>
<dbReference type="SUPFAM" id="SSF53098">
    <property type="entry name" value="Ribonuclease H-like"/>
    <property type="match status" value="1"/>
</dbReference>
<dbReference type="PANTHER" id="PTHR37984">
    <property type="entry name" value="PROTEIN CBG26694"/>
    <property type="match status" value="1"/>
</dbReference>
<evidence type="ECO:0000313" key="3">
    <source>
        <dbReference type="EMBL" id="GAF98496.1"/>
    </source>
</evidence>
<feature type="region of interest" description="Disordered" evidence="1">
    <location>
        <begin position="120"/>
        <end position="141"/>
    </location>
</feature>